<proteinExistence type="predicted"/>
<accession>A0A2G1BVQ1</accession>
<dbReference type="RefSeq" id="WP_099215030.1">
    <property type="nucleotide sequence ID" value="NZ_JAUYVU010000001.1"/>
</dbReference>
<feature type="transmembrane region" description="Helical" evidence="1">
    <location>
        <begin position="222"/>
        <end position="242"/>
    </location>
</feature>
<evidence type="ECO:0000313" key="3">
    <source>
        <dbReference type="EMBL" id="PHN98127.1"/>
    </source>
</evidence>
<feature type="transmembrane region" description="Helical" evidence="1">
    <location>
        <begin position="95"/>
        <end position="114"/>
    </location>
</feature>
<keyword evidence="1" id="KW-0472">Membrane</keyword>
<organism evidence="3 4">
    <name type="scientific">Tenacibaculum discolor</name>
    <dbReference type="NCBI Taxonomy" id="361581"/>
    <lineage>
        <taxon>Bacteria</taxon>
        <taxon>Pseudomonadati</taxon>
        <taxon>Bacteroidota</taxon>
        <taxon>Flavobacteriia</taxon>
        <taxon>Flavobacteriales</taxon>
        <taxon>Flavobacteriaceae</taxon>
        <taxon>Tenacibaculum</taxon>
    </lineage>
</organism>
<sequence length="292" mass="33733">MNTKTLLTFLKFCSFFIFFGRAYQHLFWDAPYRSFFWDQHLLEPVVNFLFNTSWQSYVTNLNTDFAIQVLTRSIGVLYLVCAVISILINENSKKWMSNILKLGAVSLVFLALMITKNKFYHLIMFFEHTIQFGVPIALLYFLKHKNTPILLFYLKVFIALAFTCHGMYAIGVFYPLPGNFVTMTLNILPVQEEMAKNLLFVAGVLDFIIAIAIFIPKLSKAALLYACFWGIVTALARILSGFHYDFSLSIMHQYLYLTIYRLPHGLIPLMVYLYLVKNNSKKPRTNNSLVSA</sequence>
<feature type="transmembrane region" description="Helical" evidence="1">
    <location>
        <begin position="65"/>
        <end position="88"/>
    </location>
</feature>
<dbReference type="Proteomes" id="UP000222163">
    <property type="component" value="Unassembled WGS sequence"/>
</dbReference>
<dbReference type="EMBL" id="PDUU01000004">
    <property type="protein sequence ID" value="PHN98127.1"/>
    <property type="molecule type" value="Genomic_DNA"/>
</dbReference>
<dbReference type="EMBL" id="JAUYVU010000001">
    <property type="protein sequence ID" value="MDP2540180.1"/>
    <property type="molecule type" value="Genomic_DNA"/>
</dbReference>
<dbReference type="AlphaFoldDB" id="A0A2G1BVQ1"/>
<gene>
    <name evidence="3" type="ORF">CSC81_06910</name>
    <name evidence="2" type="ORF">Q8W23_01695</name>
</gene>
<keyword evidence="1" id="KW-1133">Transmembrane helix</keyword>
<dbReference type="Proteomes" id="UP001242342">
    <property type="component" value="Unassembled WGS sequence"/>
</dbReference>
<feature type="transmembrane region" description="Helical" evidence="1">
    <location>
        <begin position="120"/>
        <end position="142"/>
    </location>
</feature>
<evidence type="ECO:0000313" key="4">
    <source>
        <dbReference type="Proteomes" id="UP000222163"/>
    </source>
</evidence>
<name>A0A2G1BVQ1_9FLAO</name>
<evidence type="ECO:0000313" key="2">
    <source>
        <dbReference type="EMBL" id="MDP2540180.1"/>
    </source>
</evidence>
<evidence type="ECO:0000256" key="1">
    <source>
        <dbReference type="SAM" id="Phobius"/>
    </source>
</evidence>
<reference evidence="2 5" key="3">
    <citation type="submission" date="2023-07" db="EMBL/GenBank/DDBJ databases">
        <title>Genome content predicts the carbon catabolic preferences of heterotrophic bacteria.</title>
        <authorList>
            <person name="Gralka M."/>
        </authorList>
    </citation>
    <scope>NUCLEOTIDE SEQUENCE [LARGE SCALE GENOMIC DNA]</scope>
    <source>
        <strain evidence="2 5">4G03</strain>
    </source>
</reference>
<protein>
    <submittedName>
        <fullName evidence="3">Uncharacterized protein</fullName>
    </submittedName>
</protein>
<keyword evidence="5" id="KW-1185">Reference proteome</keyword>
<reference evidence="3" key="2">
    <citation type="submission" date="2017-10" db="EMBL/GenBank/DDBJ databases">
        <authorList>
            <person name="Enke T.N."/>
            <person name="Cordero O.X."/>
        </authorList>
    </citation>
    <scope>NUCLEOTIDE SEQUENCE</scope>
    <source>
        <strain evidence="3">4G03</strain>
    </source>
</reference>
<keyword evidence="1" id="KW-0812">Transmembrane</keyword>
<feature type="transmembrane region" description="Helical" evidence="1">
    <location>
        <begin position="149"/>
        <end position="174"/>
    </location>
</feature>
<comment type="caution">
    <text evidence="3">The sequence shown here is derived from an EMBL/GenBank/DDBJ whole genome shotgun (WGS) entry which is preliminary data.</text>
</comment>
<feature type="transmembrane region" description="Helical" evidence="1">
    <location>
        <begin position="254"/>
        <end position="275"/>
    </location>
</feature>
<evidence type="ECO:0000313" key="5">
    <source>
        <dbReference type="Proteomes" id="UP001242342"/>
    </source>
</evidence>
<reference evidence="3 4" key="1">
    <citation type="journal article" date="2016" name="Nat. Commun.">
        <title>Microbial interactions lead to rapid micro-scale successions on model marine particles.</title>
        <authorList>
            <person name="Datta M.S."/>
            <person name="Sliwerska E."/>
            <person name="Gore J."/>
            <person name="Polz M.F."/>
            <person name="Cordero O.X."/>
        </authorList>
    </citation>
    <scope>NUCLEOTIDE SEQUENCE [LARGE SCALE GENOMIC DNA]</scope>
    <source>
        <strain evidence="3 4">4G03</strain>
    </source>
</reference>
<feature type="transmembrane region" description="Helical" evidence="1">
    <location>
        <begin position="194"/>
        <end position="215"/>
    </location>
</feature>